<evidence type="ECO:0000313" key="1">
    <source>
        <dbReference type="EMBL" id="QRD03712.1"/>
    </source>
</evidence>
<protein>
    <submittedName>
        <fullName evidence="1">Uncharacterized protein</fullName>
    </submittedName>
</protein>
<proteinExistence type="predicted"/>
<sequence length="137" mass="15276">MRIVPGDGVTQQRVSQPVHLDRVHDMEVYDATAASRYDVTDVVLREEVVGGEGADDRLAEPIPAWLSIHQPPLNMAGEPTYPDELERAILTTYWPLGFDGVKGDMTRSGKVECQEEQQVAEERTHLDGQLMAFLPAF</sequence>
<accession>A0A7U2I7X7</accession>
<name>A0A7U2I7X7_PHANO</name>
<dbReference type="VEuPathDB" id="FungiDB:JI435_309550"/>
<keyword evidence="2" id="KW-1185">Reference proteome</keyword>
<gene>
    <name evidence="1" type="ORF">JI435_309550</name>
</gene>
<dbReference type="EMBL" id="CP069037">
    <property type="protein sequence ID" value="QRD03712.1"/>
    <property type="molecule type" value="Genomic_DNA"/>
</dbReference>
<organism evidence="1 2">
    <name type="scientific">Phaeosphaeria nodorum (strain SN15 / ATCC MYA-4574 / FGSC 10173)</name>
    <name type="common">Glume blotch fungus</name>
    <name type="synonym">Parastagonospora nodorum</name>
    <dbReference type="NCBI Taxonomy" id="321614"/>
    <lineage>
        <taxon>Eukaryota</taxon>
        <taxon>Fungi</taxon>
        <taxon>Dikarya</taxon>
        <taxon>Ascomycota</taxon>
        <taxon>Pezizomycotina</taxon>
        <taxon>Dothideomycetes</taxon>
        <taxon>Pleosporomycetidae</taxon>
        <taxon>Pleosporales</taxon>
        <taxon>Pleosporineae</taxon>
        <taxon>Phaeosphaeriaceae</taxon>
        <taxon>Parastagonospora</taxon>
    </lineage>
</organism>
<dbReference type="AlphaFoldDB" id="A0A7U2I7X7"/>
<dbReference type="Proteomes" id="UP000663193">
    <property type="component" value="Chromosome 15"/>
</dbReference>
<evidence type="ECO:0000313" key="2">
    <source>
        <dbReference type="Proteomes" id="UP000663193"/>
    </source>
</evidence>
<reference evidence="2" key="1">
    <citation type="journal article" date="2021" name="BMC Genomics">
        <title>Chromosome-level genome assembly and manually-curated proteome of model necrotroph Parastagonospora nodorum Sn15 reveals a genome-wide trove of candidate effector homologs, and redundancy of virulence-related functions within an accessory chromosome.</title>
        <authorList>
            <person name="Bertazzoni S."/>
            <person name="Jones D.A.B."/>
            <person name="Phan H.T."/>
            <person name="Tan K.-C."/>
            <person name="Hane J.K."/>
        </authorList>
    </citation>
    <scope>NUCLEOTIDE SEQUENCE [LARGE SCALE GENOMIC DNA]</scope>
    <source>
        <strain evidence="2">SN15 / ATCC MYA-4574 / FGSC 10173)</strain>
    </source>
</reference>